<accession>A0A426YSV5</accession>
<evidence type="ECO:0000256" key="1">
    <source>
        <dbReference type="SAM" id="MobiDB-lite"/>
    </source>
</evidence>
<dbReference type="AlphaFoldDB" id="A0A426YSV5"/>
<dbReference type="Proteomes" id="UP000287651">
    <property type="component" value="Unassembled WGS sequence"/>
</dbReference>
<feature type="region of interest" description="Disordered" evidence="1">
    <location>
        <begin position="27"/>
        <end position="52"/>
    </location>
</feature>
<organism evidence="2 3">
    <name type="scientific">Ensete ventricosum</name>
    <name type="common">Abyssinian banana</name>
    <name type="synonym">Musa ensete</name>
    <dbReference type="NCBI Taxonomy" id="4639"/>
    <lineage>
        <taxon>Eukaryota</taxon>
        <taxon>Viridiplantae</taxon>
        <taxon>Streptophyta</taxon>
        <taxon>Embryophyta</taxon>
        <taxon>Tracheophyta</taxon>
        <taxon>Spermatophyta</taxon>
        <taxon>Magnoliopsida</taxon>
        <taxon>Liliopsida</taxon>
        <taxon>Zingiberales</taxon>
        <taxon>Musaceae</taxon>
        <taxon>Ensete</taxon>
    </lineage>
</organism>
<gene>
    <name evidence="2" type="ORF">B296_00048897</name>
</gene>
<evidence type="ECO:0000313" key="2">
    <source>
        <dbReference type="EMBL" id="RRT54808.1"/>
    </source>
</evidence>
<protein>
    <submittedName>
        <fullName evidence="2">Uncharacterized protein</fullName>
    </submittedName>
</protein>
<comment type="caution">
    <text evidence="2">The sequence shown here is derived from an EMBL/GenBank/DDBJ whole genome shotgun (WGS) entry which is preliminary data.</text>
</comment>
<reference evidence="2 3" key="1">
    <citation type="journal article" date="2014" name="Agronomy (Basel)">
        <title>A Draft Genome Sequence for Ensete ventricosum, the Drought-Tolerant Tree Against Hunger.</title>
        <authorList>
            <person name="Harrison J."/>
            <person name="Moore K.A."/>
            <person name="Paszkiewicz K."/>
            <person name="Jones T."/>
            <person name="Grant M."/>
            <person name="Ambacheew D."/>
            <person name="Muzemil S."/>
            <person name="Studholme D.J."/>
        </authorList>
    </citation>
    <scope>NUCLEOTIDE SEQUENCE [LARGE SCALE GENOMIC DNA]</scope>
</reference>
<proteinExistence type="predicted"/>
<sequence>MDNALPLISADETEALEKIQVLFSNGATEHEEEARSVETTPPPGPSGKVWTSEGEKAAPLWFYRRRRAPLAAHMRGLPVALVRLKGIWSPWQGFLFPRGPSTRRWVYAPAKGIG</sequence>
<name>A0A426YSV5_ENSVE</name>
<evidence type="ECO:0000313" key="3">
    <source>
        <dbReference type="Proteomes" id="UP000287651"/>
    </source>
</evidence>
<dbReference type="EMBL" id="AMZH03010411">
    <property type="protein sequence ID" value="RRT54808.1"/>
    <property type="molecule type" value="Genomic_DNA"/>
</dbReference>